<organism evidence="1 2">
    <name type="scientific">Lupinus albus</name>
    <name type="common">White lupine</name>
    <name type="synonym">Lupinus termis</name>
    <dbReference type="NCBI Taxonomy" id="3870"/>
    <lineage>
        <taxon>Eukaryota</taxon>
        <taxon>Viridiplantae</taxon>
        <taxon>Streptophyta</taxon>
        <taxon>Embryophyta</taxon>
        <taxon>Tracheophyta</taxon>
        <taxon>Spermatophyta</taxon>
        <taxon>Magnoliopsida</taxon>
        <taxon>eudicotyledons</taxon>
        <taxon>Gunneridae</taxon>
        <taxon>Pentapetalae</taxon>
        <taxon>rosids</taxon>
        <taxon>fabids</taxon>
        <taxon>Fabales</taxon>
        <taxon>Fabaceae</taxon>
        <taxon>Papilionoideae</taxon>
        <taxon>50 kb inversion clade</taxon>
        <taxon>genistoids sensu lato</taxon>
        <taxon>core genistoids</taxon>
        <taxon>Genisteae</taxon>
        <taxon>Lupinus</taxon>
    </lineage>
</organism>
<evidence type="ECO:0000313" key="2">
    <source>
        <dbReference type="Proteomes" id="UP000447434"/>
    </source>
</evidence>
<dbReference type="InterPro" id="IPR011989">
    <property type="entry name" value="ARM-like"/>
</dbReference>
<dbReference type="EMBL" id="WOCE01000015">
    <property type="protein sequence ID" value="KAE9598824.1"/>
    <property type="molecule type" value="Genomic_DNA"/>
</dbReference>
<keyword evidence="2" id="KW-1185">Reference proteome</keyword>
<dbReference type="AlphaFoldDB" id="A0A6A4PCA1"/>
<accession>A0A6A4PCA1</accession>
<name>A0A6A4PCA1_LUPAL</name>
<reference evidence="2" key="1">
    <citation type="journal article" date="2020" name="Nat. Commun.">
        <title>Genome sequence of the cluster root forming white lupin.</title>
        <authorList>
            <person name="Hufnagel B."/>
            <person name="Marques A."/>
            <person name="Soriano A."/>
            <person name="Marques L."/>
            <person name="Divol F."/>
            <person name="Doumas P."/>
            <person name="Sallet E."/>
            <person name="Mancinotti D."/>
            <person name="Carrere S."/>
            <person name="Marande W."/>
            <person name="Arribat S."/>
            <person name="Keller J."/>
            <person name="Huneau C."/>
            <person name="Blein T."/>
            <person name="Aime D."/>
            <person name="Laguerre M."/>
            <person name="Taylor J."/>
            <person name="Schubert V."/>
            <person name="Nelson M."/>
            <person name="Geu-Flores F."/>
            <person name="Crespi M."/>
            <person name="Gallardo-Guerrero K."/>
            <person name="Delaux P.-M."/>
            <person name="Salse J."/>
            <person name="Berges H."/>
            <person name="Guyot R."/>
            <person name="Gouzy J."/>
            <person name="Peret B."/>
        </authorList>
    </citation>
    <scope>NUCLEOTIDE SEQUENCE [LARGE SCALE GENOMIC DNA]</scope>
    <source>
        <strain evidence="2">cv. Amiga</strain>
    </source>
</reference>
<sequence>MAAGSPMFIIYLVSECCLNFEQVSWHIYLSTLESQGQKLSCAMGICKIAPVETARGIGICAEFGGRNFGTIANVAISKLYSLIEDGRSVMGEETKSGAKMSDMAVSALGKICEFHCEYIDDPQVKIFHIKQLLGKQLFYAFIGFIVHDLRFIFVCGES</sequence>
<gene>
    <name evidence="1" type="ORF">Lalb_Chr15g0085101</name>
</gene>
<evidence type="ECO:0000313" key="1">
    <source>
        <dbReference type="EMBL" id="KAE9598824.1"/>
    </source>
</evidence>
<dbReference type="Proteomes" id="UP000447434">
    <property type="component" value="Chromosome 15"/>
</dbReference>
<proteinExistence type="predicted"/>
<dbReference type="OrthoDB" id="543373at2759"/>
<protein>
    <submittedName>
        <fullName evidence="1">Uncharacterized protein</fullName>
    </submittedName>
</protein>
<comment type="caution">
    <text evidence="1">The sequence shown here is derived from an EMBL/GenBank/DDBJ whole genome shotgun (WGS) entry which is preliminary data.</text>
</comment>
<dbReference type="Gene3D" id="1.25.10.10">
    <property type="entry name" value="Leucine-rich Repeat Variant"/>
    <property type="match status" value="1"/>
</dbReference>